<dbReference type="Gene3D" id="2.40.50.100">
    <property type="match status" value="1"/>
</dbReference>
<sequence>MRSTFSIALIIVLSVSLLSTKVIAQRPATAIVQPIVFVAKTERLELTGTIESASSVEIFPAVGDVVTNVYFQAGDAIEAGAPLLQLNNRREQVALELAEINLRDAQRRLDRLKTIHSQAAASQQELDAATLTRDLAANRLAQAQVELDEHTVIAPITGIAGLSDVRVGDRITPSTVITTLDDLDHLFVLIRVPEALTTTLSKGQTFNLTTWGDQTTSIVGTVTDLDSRVDPVTRTLKIRLAIDNVNGLLRPGMSLKADHLTQGQRYASIPEAALLWGASGAYLWTLDNESRAQRRNVEVVQRQTGIILVEGDLLPGEQLIVEGVQRLRSNQVITVVEQP</sequence>
<evidence type="ECO:0000313" key="10">
    <source>
        <dbReference type="Proteomes" id="UP000267187"/>
    </source>
</evidence>
<dbReference type="Pfam" id="PF25917">
    <property type="entry name" value="BSH_RND"/>
    <property type="match status" value="1"/>
</dbReference>
<reference evidence="9 10" key="1">
    <citation type="submission" date="2018-10" db="EMBL/GenBank/DDBJ databases">
        <title>Genomic Encyclopedia of Type Strains, Phase IV (KMG-IV): sequencing the most valuable type-strain genomes for metagenomic binning, comparative biology and taxonomic classification.</title>
        <authorList>
            <person name="Goeker M."/>
        </authorList>
    </citation>
    <scope>NUCLEOTIDE SEQUENCE [LARGE SCALE GENOMIC DNA]</scope>
    <source>
        <strain evidence="9 10">DSM 25080</strain>
    </source>
</reference>
<evidence type="ECO:0000256" key="2">
    <source>
        <dbReference type="ARBA" id="ARBA00009477"/>
    </source>
</evidence>
<feature type="domain" description="CusB-like beta-barrel" evidence="7">
    <location>
        <begin position="189"/>
        <end position="257"/>
    </location>
</feature>
<dbReference type="PANTHER" id="PTHR30469:SF16">
    <property type="entry name" value="HAE1 FAMILY EFFLUX PUMP MFP COMPONENT"/>
    <property type="match status" value="1"/>
</dbReference>
<evidence type="ECO:0000259" key="6">
    <source>
        <dbReference type="Pfam" id="PF25917"/>
    </source>
</evidence>
<feature type="chain" id="PRO_5018332450" evidence="5">
    <location>
        <begin position="25"/>
        <end position="339"/>
    </location>
</feature>
<comment type="subcellular location">
    <subcellularLocation>
        <location evidence="1">Cell envelope</location>
    </subcellularLocation>
</comment>
<keyword evidence="3" id="KW-0813">Transport</keyword>
<dbReference type="GO" id="GO:1990281">
    <property type="term" value="C:efflux pump complex"/>
    <property type="evidence" value="ECO:0007669"/>
    <property type="project" value="TreeGrafter"/>
</dbReference>
<feature type="signal peptide" evidence="5">
    <location>
        <begin position="1"/>
        <end position="24"/>
    </location>
</feature>
<comment type="caution">
    <text evidence="9">The sequence shown here is derived from an EMBL/GenBank/DDBJ whole genome shotgun (WGS) entry which is preliminary data.</text>
</comment>
<dbReference type="SUPFAM" id="SSF111369">
    <property type="entry name" value="HlyD-like secretion proteins"/>
    <property type="match status" value="1"/>
</dbReference>
<comment type="similarity">
    <text evidence="2">Belongs to the membrane fusion protein (MFP) (TC 8.A.1) family.</text>
</comment>
<evidence type="ECO:0000259" key="7">
    <source>
        <dbReference type="Pfam" id="PF25954"/>
    </source>
</evidence>
<dbReference type="Pfam" id="PF25967">
    <property type="entry name" value="RND-MFP_C"/>
    <property type="match status" value="1"/>
</dbReference>
<evidence type="ECO:0000256" key="4">
    <source>
        <dbReference type="SAM" id="Coils"/>
    </source>
</evidence>
<dbReference type="Gene3D" id="2.40.30.170">
    <property type="match status" value="1"/>
</dbReference>
<feature type="coiled-coil region" evidence="4">
    <location>
        <begin position="83"/>
        <end position="115"/>
    </location>
</feature>
<accession>A0A3M0A3B3</accession>
<dbReference type="InterPro" id="IPR058792">
    <property type="entry name" value="Beta-barrel_RND_2"/>
</dbReference>
<keyword evidence="10" id="KW-1185">Reference proteome</keyword>
<evidence type="ECO:0000256" key="5">
    <source>
        <dbReference type="SAM" id="SignalP"/>
    </source>
</evidence>
<protein>
    <submittedName>
        <fullName evidence="9">RND family efflux transporter MFP subunit</fullName>
    </submittedName>
</protein>
<keyword evidence="5" id="KW-0732">Signal</keyword>
<organism evidence="9 10">
    <name type="scientific">Umboniibacter marinipuniceus</name>
    <dbReference type="NCBI Taxonomy" id="569599"/>
    <lineage>
        <taxon>Bacteria</taxon>
        <taxon>Pseudomonadati</taxon>
        <taxon>Pseudomonadota</taxon>
        <taxon>Gammaproteobacteria</taxon>
        <taxon>Cellvibrionales</taxon>
        <taxon>Cellvibrionaceae</taxon>
        <taxon>Umboniibacter</taxon>
    </lineage>
</organism>
<evidence type="ECO:0000256" key="1">
    <source>
        <dbReference type="ARBA" id="ARBA00004196"/>
    </source>
</evidence>
<dbReference type="NCBIfam" id="TIGR01730">
    <property type="entry name" value="RND_mfp"/>
    <property type="match status" value="1"/>
</dbReference>
<dbReference type="InterPro" id="IPR058627">
    <property type="entry name" value="MdtA-like_C"/>
</dbReference>
<dbReference type="EMBL" id="REFJ01000004">
    <property type="protein sequence ID" value="RMA79473.1"/>
    <property type="molecule type" value="Genomic_DNA"/>
</dbReference>
<gene>
    <name evidence="9" type="ORF">DFR27_1914</name>
</gene>
<feature type="domain" description="Multidrug resistance protein MdtA-like barrel-sandwich hybrid" evidence="6">
    <location>
        <begin position="56"/>
        <end position="172"/>
    </location>
</feature>
<dbReference type="Gene3D" id="1.10.287.470">
    <property type="entry name" value="Helix hairpin bin"/>
    <property type="match status" value="1"/>
</dbReference>
<dbReference type="InterPro" id="IPR006143">
    <property type="entry name" value="RND_pump_MFP"/>
</dbReference>
<evidence type="ECO:0000259" key="8">
    <source>
        <dbReference type="Pfam" id="PF25967"/>
    </source>
</evidence>
<dbReference type="Pfam" id="PF25954">
    <property type="entry name" value="Beta-barrel_RND_2"/>
    <property type="match status" value="1"/>
</dbReference>
<dbReference type="Proteomes" id="UP000267187">
    <property type="component" value="Unassembled WGS sequence"/>
</dbReference>
<name>A0A3M0A3B3_9GAMM</name>
<dbReference type="OrthoDB" id="9806939at2"/>
<dbReference type="Gene3D" id="2.40.420.20">
    <property type="match status" value="1"/>
</dbReference>
<evidence type="ECO:0000256" key="3">
    <source>
        <dbReference type="ARBA" id="ARBA00022448"/>
    </source>
</evidence>
<evidence type="ECO:0000313" key="9">
    <source>
        <dbReference type="EMBL" id="RMA79473.1"/>
    </source>
</evidence>
<proteinExistence type="inferred from homology"/>
<feature type="domain" description="Multidrug resistance protein MdtA-like C-terminal permuted SH3" evidence="8">
    <location>
        <begin position="269"/>
        <end position="326"/>
    </location>
</feature>
<dbReference type="GO" id="GO:0015562">
    <property type="term" value="F:efflux transmembrane transporter activity"/>
    <property type="evidence" value="ECO:0007669"/>
    <property type="project" value="TreeGrafter"/>
</dbReference>
<dbReference type="InterPro" id="IPR058625">
    <property type="entry name" value="MdtA-like_BSH"/>
</dbReference>
<keyword evidence="4" id="KW-0175">Coiled coil</keyword>
<dbReference type="AlphaFoldDB" id="A0A3M0A3B3"/>
<dbReference type="PANTHER" id="PTHR30469">
    <property type="entry name" value="MULTIDRUG RESISTANCE PROTEIN MDTA"/>
    <property type="match status" value="1"/>
</dbReference>
<dbReference type="RefSeq" id="WP_121877228.1">
    <property type="nucleotide sequence ID" value="NZ_REFJ01000004.1"/>
</dbReference>